<keyword evidence="1" id="KW-0472">Membrane</keyword>
<accession>A0A6C0AMN7</accession>
<dbReference type="EMBL" id="MN740718">
    <property type="protein sequence ID" value="QHS80763.1"/>
    <property type="molecule type" value="Genomic_DNA"/>
</dbReference>
<keyword evidence="1" id="KW-0812">Transmembrane</keyword>
<sequence>MDNYAIFQILITLLVALVFLADTLKPYIFTELYNFFKKWRDTFIGIYYLYLTYELYRKFSIKN</sequence>
<protein>
    <submittedName>
        <fullName evidence="2">Uncharacterized protein</fullName>
    </submittedName>
</protein>
<name>A0A6C0AMN7_9ZZZZ</name>
<dbReference type="AlphaFoldDB" id="A0A6C0AMN7"/>
<evidence type="ECO:0000256" key="1">
    <source>
        <dbReference type="SAM" id="Phobius"/>
    </source>
</evidence>
<evidence type="ECO:0000313" key="2">
    <source>
        <dbReference type="EMBL" id="QHS80763.1"/>
    </source>
</evidence>
<reference evidence="2" key="1">
    <citation type="journal article" date="2020" name="Nature">
        <title>Giant virus diversity and host interactions through global metagenomics.</title>
        <authorList>
            <person name="Schulz F."/>
            <person name="Roux S."/>
            <person name="Paez-Espino D."/>
            <person name="Jungbluth S."/>
            <person name="Walsh D.A."/>
            <person name="Denef V.J."/>
            <person name="McMahon K.D."/>
            <person name="Konstantinidis K.T."/>
            <person name="Eloe-Fadrosh E.A."/>
            <person name="Kyrpides N.C."/>
            <person name="Woyke T."/>
        </authorList>
    </citation>
    <scope>NUCLEOTIDE SEQUENCE</scope>
    <source>
        <strain evidence="2">GVMAG-S-1091796-13</strain>
    </source>
</reference>
<keyword evidence="1" id="KW-1133">Transmembrane helix</keyword>
<organism evidence="2">
    <name type="scientific">viral metagenome</name>
    <dbReference type="NCBI Taxonomy" id="1070528"/>
    <lineage>
        <taxon>unclassified sequences</taxon>
        <taxon>metagenomes</taxon>
        <taxon>organismal metagenomes</taxon>
    </lineage>
</organism>
<proteinExistence type="predicted"/>
<feature type="transmembrane region" description="Helical" evidence="1">
    <location>
        <begin position="6"/>
        <end position="28"/>
    </location>
</feature>